<feature type="domain" description="ER-bound oxygenase mpaB/mpaB'/Rubber oxygenase catalytic" evidence="1">
    <location>
        <begin position="18"/>
        <end position="243"/>
    </location>
</feature>
<dbReference type="PANTHER" id="PTHR36151:SF3">
    <property type="entry name" value="ER-BOUND OXYGENASE MPAB_MPAB'_RUBBER OXYGENASE CATALYTIC DOMAIN-CONTAINING PROTEIN"/>
    <property type="match status" value="1"/>
</dbReference>
<keyword evidence="3" id="KW-1185">Reference proteome</keyword>
<proteinExistence type="predicted"/>
<dbReference type="Proteomes" id="UP000245469">
    <property type="component" value="Unassembled WGS sequence"/>
</dbReference>
<gene>
    <name evidence="2" type="ORF">BXY45_101177</name>
</gene>
<dbReference type="Pfam" id="PF09995">
    <property type="entry name" value="MPAB_Lcp_cat"/>
    <property type="match status" value="1"/>
</dbReference>
<evidence type="ECO:0000259" key="1">
    <source>
        <dbReference type="Pfam" id="PF09995"/>
    </source>
</evidence>
<evidence type="ECO:0000313" key="3">
    <source>
        <dbReference type="Proteomes" id="UP000245469"/>
    </source>
</evidence>
<accession>A0A316AF52</accession>
<dbReference type="PANTHER" id="PTHR36151">
    <property type="entry name" value="BLR2777 PROTEIN"/>
    <property type="match status" value="1"/>
</dbReference>
<reference evidence="2 3" key="1">
    <citation type="submission" date="2018-03" db="EMBL/GenBank/DDBJ databases">
        <title>Genomic Encyclopedia of Archaeal and Bacterial Type Strains, Phase II (KMG-II): from individual species to whole genera.</title>
        <authorList>
            <person name="Goeker M."/>
        </authorList>
    </citation>
    <scope>NUCLEOTIDE SEQUENCE [LARGE SCALE GENOMIC DNA]</scope>
    <source>
        <strain evidence="2 3">DSM 44889</strain>
    </source>
</reference>
<comment type="caution">
    <text evidence="2">The sequence shown here is derived from an EMBL/GenBank/DDBJ whole genome shotgun (WGS) entry which is preliminary data.</text>
</comment>
<evidence type="ECO:0000313" key="2">
    <source>
        <dbReference type="EMBL" id="PWJ56202.1"/>
    </source>
</evidence>
<organism evidence="2 3">
    <name type="scientific">Quadrisphaera granulorum</name>
    <dbReference type="NCBI Taxonomy" id="317664"/>
    <lineage>
        <taxon>Bacteria</taxon>
        <taxon>Bacillati</taxon>
        <taxon>Actinomycetota</taxon>
        <taxon>Actinomycetes</taxon>
        <taxon>Kineosporiales</taxon>
        <taxon>Kineosporiaceae</taxon>
        <taxon>Quadrisphaera</taxon>
    </lineage>
</organism>
<name>A0A316AF52_9ACTN</name>
<dbReference type="AlphaFoldDB" id="A0A316AF52"/>
<dbReference type="EMBL" id="QGDQ01000001">
    <property type="protein sequence ID" value="PWJ56202.1"/>
    <property type="molecule type" value="Genomic_DNA"/>
</dbReference>
<dbReference type="GO" id="GO:0016491">
    <property type="term" value="F:oxidoreductase activity"/>
    <property type="evidence" value="ECO:0007669"/>
    <property type="project" value="InterPro"/>
</dbReference>
<protein>
    <submittedName>
        <fullName evidence="2">Uncharacterized protein (DUF2236 family)</fullName>
    </submittedName>
</protein>
<dbReference type="InterPro" id="IPR018713">
    <property type="entry name" value="MPAB/Lcp_cat_dom"/>
</dbReference>
<sequence length="286" mass="30883">MVGDHDDDGLFGPGSATWELHTDPMIGPAGLRALVLQALHPLAMHVVAQHSTFKQETWQRLHRTGEYVDAITFGSTAEAHRAAARVRGIHARVRGTDPETGLEYRADDEDLLLWIHCALVDSILDVVARSRPAREALSDATADRYVAEQVISAELVGVRPEVVPASRADLAAYFEEVRPHLRVTREAREAASYVIAPPLEARTLLSTPVAPVWFGVAGTAAASLPGWARRMYAVPELPGAEASNDAAVTVGLRGLRLALVRSAGKVPGVELSEHRRRALARLAEAS</sequence>